<evidence type="ECO:0000313" key="2">
    <source>
        <dbReference type="Proteomes" id="UP000243494"/>
    </source>
</evidence>
<proteinExistence type="predicted"/>
<accession>A0A371IQ50</accession>
<keyword evidence="2" id="KW-1185">Reference proteome</keyword>
<organism evidence="1 2">
    <name type="scientific">Romboutsia maritimum</name>
    <dbReference type="NCBI Taxonomy" id="2020948"/>
    <lineage>
        <taxon>Bacteria</taxon>
        <taxon>Bacillati</taxon>
        <taxon>Bacillota</taxon>
        <taxon>Clostridia</taxon>
        <taxon>Peptostreptococcales</taxon>
        <taxon>Peptostreptococcaceae</taxon>
        <taxon>Romboutsia</taxon>
    </lineage>
</organism>
<dbReference type="RefSeq" id="WP_095405415.1">
    <property type="nucleotide sequence ID" value="NZ_NOJZ02000036.1"/>
</dbReference>
<evidence type="ECO:0000313" key="1">
    <source>
        <dbReference type="EMBL" id="RDY22601.1"/>
    </source>
</evidence>
<protein>
    <submittedName>
        <fullName evidence="1">Uncharacterized protein</fullName>
    </submittedName>
</protein>
<name>A0A371IQ50_9FIRM</name>
<dbReference type="Proteomes" id="UP000243494">
    <property type="component" value="Unassembled WGS sequence"/>
</dbReference>
<reference evidence="1 2" key="1">
    <citation type="journal article" date="2017" name="Genome Announc.">
        <title>Draft Genome Sequence of Romboutsia maritimum sp. nov. Strain CCRI-22766(T), Isolated from Coastal Estuarine Mud.</title>
        <authorList>
            <person name="Maheux A.F."/>
            <person name="Boudreau D.K."/>
            <person name="Berube E."/>
            <person name="Boissinot M."/>
            <person name="Raymond F."/>
            <person name="Brodeur S."/>
            <person name="Corbeil J."/>
            <person name="Brightwell G."/>
            <person name="Broda D."/>
            <person name="Omar R.F."/>
            <person name="Bergeron M.G."/>
        </authorList>
    </citation>
    <scope>NUCLEOTIDE SEQUENCE [LARGE SCALE GENOMIC DNA]</scope>
    <source>
        <strain evidence="1 2">CCRI-22766</strain>
    </source>
</reference>
<dbReference type="OrthoDB" id="1666657at2"/>
<comment type="caution">
    <text evidence="1">The sequence shown here is derived from an EMBL/GenBank/DDBJ whole genome shotgun (WGS) entry which is preliminary data.</text>
</comment>
<gene>
    <name evidence="1" type="ORF">CHF27_012550</name>
</gene>
<sequence>MSNEELQKNCFRFTEKLLYDYEQIESHIDTLEDIRNTIKSGGYQVMRAITYDSDKISPTFKINNFEVDGVIKVVKVVQEIELEIYSQKALKKQLDRAINNLSPIHRDI</sequence>
<dbReference type="EMBL" id="NOJZ02000036">
    <property type="protein sequence ID" value="RDY22601.1"/>
    <property type="molecule type" value="Genomic_DNA"/>
</dbReference>
<dbReference type="AlphaFoldDB" id="A0A371IQ50"/>